<proteinExistence type="inferred from homology"/>
<dbReference type="InterPro" id="IPR000223">
    <property type="entry name" value="Pept_S26A_signal_pept_1"/>
</dbReference>
<keyword evidence="4" id="KW-0645">Protease</keyword>
<dbReference type="PANTHER" id="PTHR43390:SF1">
    <property type="entry name" value="CHLOROPLAST PROCESSING PEPTIDASE"/>
    <property type="match status" value="1"/>
</dbReference>
<feature type="active site" evidence="3">
    <location>
        <position position="252"/>
    </location>
</feature>
<evidence type="ECO:0000256" key="1">
    <source>
        <dbReference type="ARBA" id="ARBA00009370"/>
    </source>
</evidence>
<dbReference type="GO" id="GO:0004252">
    <property type="term" value="F:serine-type endopeptidase activity"/>
    <property type="evidence" value="ECO:0007669"/>
    <property type="project" value="InterPro"/>
</dbReference>
<dbReference type="InterPro" id="IPR036286">
    <property type="entry name" value="LexA/Signal_pep-like_sf"/>
</dbReference>
<sequence>MSWTAWLIVFIIIQIVHGLGTWKIYKAAGRQAWEAFAPIYNAVILMKIINRPIWWTILLFLPVVNLIMFIVVWVEILRSFRYNRLIDTILGVVTLGFYIYYINYTQPLNYKEDRSLTPESTAGEWTSSILFAVVAATIVHTYVMQPFIIPTPSLEKTLMTGDFLFVSKFHYGPRFPMTTVAAPMVHDTIPVMGVKSYLARPQLPYLRLPGFTDVERNDIVVFNYPTDTINSFPYNDGEYHYKPIDKKSNYVKRCVGIPGDTLSIIDGKVHINGKPLELPDRAKIQYSYVAEMSGGQFSRDELIEEYDITDEVQQGKDPQTGEPAIYFSAASQEALSKLEQNGRIKQATRFDYDENITRGGLRLGKYFPYTGLEMNGYDNMSPFLIPAAGMTVDITARNIAYFRRIIEVYEGSEMDTFNRVDLQGNDVLLNGKPLTSYTFKQNYYWLMGDNRHNSEDSRVWGYVPETHVVGKPVFVWMSVNQNRSFPDSIRWERLFTTVNGSGTPQSYLVYFLVVLIAYFVGMKIYKRRKAKKK</sequence>
<dbReference type="RefSeq" id="WP_126447539.1">
    <property type="nucleotide sequence ID" value="NZ_CP034549.1"/>
</dbReference>
<dbReference type="GO" id="GO:0009003">
    <property type="term" value="F:signal peptidase activity"/>
    <property type="evidence" value="ECO:0007669"/>
    <property type="project" value="UniProtKB-EC"/>
</dbReference>
<dbReference type="InterPro" id="IPR019533">
    <property type="entry name" value="Peptidase_S26"/>
</dbReference>
<comment type="catalytic activity">
    <reaction evidence="4">
        <text>Cleavage of hydrophobic, N-terminal signal or leader sequences from secreted and periplasmic proteins.</text>
        <dbReference type="EC" id="3.4.21.89"/>
    </reaction>
</comment>
<keyword evidence="4" id="KW-0812">Transmembrane</keyword>
<dbReference type="SUPFAM" id="SSF51306">
    <property type="entry name" value="LexA/Signal peptidase"/>
    <property type="match status" value="2"/>
</dbReference>
<keyword evidence="4 6" id="KW-0378">Hydrolase</keyword>
<accession>A0A3S9MYN4</accession>
<feature type="active site" evidence="3">
    <location>
        <position position="153"/>
    </location>
</feature>
<dbReference type="CDD" id="cd06530">
    <property type="entry name" value="S26_SPase_I"/>
    <property type="match status" value="2"/>
</dbReference>
<gene>
    <name evidence="6" type="primary">lepB</name>
    <name evidence="6" type="ORF">EJ995_08460</name>
</gene>
<evidence type="ECO:0000313" key="7">
    <source>
        <dbReference type="Proteomes" id="UP000279600"/>
    </source>
</evidence>
<feature type="domain" description="Peptidase S26" evidence="5">
    <location>
        <begin position="439"/>
        <end position="477"/>
    </location>
</feature>
<feature type="transmembrane region" description="Helical" evidence="4">
    <location>
        <begin position="6"/>
        <end position="25"/>
    </location>
</feature>
<dbReference type="EC" id="3.4.21.89" evidence="4"/>
<reference evidence="6 7" key="1">
    <citation type="submission" date="2018-12" db="EMBL/GenBank/DDBJ databases">
        <title>Complete genome of Nonlabens sp. MJ115.</title>
        <authorList>
            <person name="Choi H.S."/>
            <person name="Jung J."/>
        </authorList>
    </citation>
    <scope>NUCLEOTIDE SEQUENCE [LARGE SCALE GENOMIC DNA]</scope>
    <source>
        <strain evidence="6 7">MJ115</strain>
    </source>
</reference>
<evidence type="ECO:0000256" key="4">
    <source>
        <dbReference type="RuleBase" id="RU362042"/>
    </source>
</evidence>
<organism evidence="6 7">
    <name type="scientific">Nonlabens ponticola</name>
    <dbReference type="NCBI Taxonomy" id="2496866"/>
    <lineage>
        <taxon>Bacteria</taxon>
        <taxon>Pseudomonadati</taxon>
        <taxon>Bacteroidota</taxon>
        <taxon>Flavobacteriia</taxon>
        <taxon>Flavobacteriales</taxon>
        <taxon>Flavobacteriaceae</taxon>
        <taxon>Nonlabens</taxon>
    </lineage>
</organism>
<evidence type="ECO:0000256" key="2">
    <source>
        <dbReference type="ARBA" id="ARBA00019232"/>
    </source>
</evidence>
<dbReference type="KEGG" id="noj:EJ995_08460"/>
<dbReference type="InterPro" id="IPR043739">
    <property type="entry name" value="DUF5684"/>
</dbReference>
<dbReference type="PRINTS" id="PR00727">
    <property type="entry name" value="LEADERPTASE"/>
</dbReference>
<feature type="domain" description="Peptidase S26" evidence="5">
    <location>
        <begin position="124"/>
        <end position="287"/>
    </location>
</feature>
<keyword evidence="4" id="KW-0472">Membrane</keyword>
<evidence type="ECO:0000313" key="6">
    <source>
        <dbReference type="EMBL" id="AZQ44267.1"/>
    </source>
</evidence>
<comment type="subcellular location">
    <subcellularLocation>
        <location evidence="4">Membrane</location>
        <topology evidence="4">Single-pass type II membrane protein</topology>
    </subcellularLocation>
</comment>
<dbReference type="AlphaFoldDB" id="A0A3S9MYN4"/>
<name>A0A3S9MYN4_9FLAO</name>
<comment type="caution">
    <text evidence="4">Lacks conserved residue(s) required for the propagation of feature annotation.</text>
</comment>
<dbReference type="Pfam" id="PF10502">
    <property type="entry name" value="Peptidase_S26"/>
    <property type="match status" value="2"/>
</dbReference>
<evidence type="ECO:0000259" key="5">
    <source>
        <dbReference type="Pfam" id="PF10502"/>
    </source>
</evidence>
<evidence type="ECO:0000256" key="3">
    <source>
        <dbReference type="PIRSR" id="PIRSR600223-1"/>
    </source>
</evidence>
<comment type="similarity">
    <text evidence="1 4">Belongs to the peptidase S26 family.</text>
</comment>
<protein>
    <recommendedName>
        <fullName evidence="2 4">Signal peptidase I</fullName>
        <ecNumber evidence="4">3.4.21.89</ecNumber>
    </recommendedName>
</protein>
<dbReference type="Proteomes" id="UP000279600">
    <property type="component" value="Chromosome"/>
</dbReference>
<dbReference type="NCBIfam" id="TIGR02227">
    <property type="entry name" value="sigpep_I_bact"/>
    <property type="match status" value="1"/>
</dbReference>
<dbReference type="Gene3D" id="2.10.109.10">
    <property type="entry name" value="Umud Fragment, subunit A"/>
    <property type="match status" value="2"/>
</dbReference>
<dbReference type="PANTHER" id="PTHR43390">
    <property type="entry name" value="SIGNAL PEPTIDASE I"/>
    <property type="match status" value="1"/>
</dbReference>
<dbReference type="GO" id="GO:0016020">
    <property type="term" value="C:membrane"/>
    <property type="evidence" value="ECO:0007669"/>
    <property type="project" value="UniProtKB-SubCell"/>
</dbReference>
<dbReference type="EMBL" id="CP034549">
    <property type="protein sequence ID" value="AZQ44267.1"/>
    <property type="molecule type" value="Genomic_DNA"/>
</dbReference>
<keyword evidence="4" id="KW-1133">Transmembrane helix</keyword>
<feature type="transmembrane region" description="Helical" evidence="4">
    <location>
        <begin position="53"/>
        <end position="73"/>
    </location>
</feature>
<feature type="transmembrane region" description="Helical" evidence="4">
    <location>
        <begin position="85"/>
        <end position="104"/>
    </location>
</feature>
<dbReference type="Pfam" id="PF18936">
    <property type="entry name" value="DUF5684"/>
    <property type="match status" value="1"/>
</dbReference>
<keyword evidence="7" id="KW-1185">Reference proteome</keyword>
<dbReference type="GO" id="GO:0006465">
    <property type="term" value="P:signal peptide processing"/>
    <property type="evidence" value="ECO:0007669"/>
    <property type="project" value="InterPro"/>
</dbReference>
<dbReference type="OrthoDB" id="9802919at2"/>
<feature type="transmembrane region" description="Helical" evidence="4">
    <location>
        <begin position="125"/>
        <end position="143"/>
    </location>
</feature>
<feature type="transmembrane region" description="Helical" evidence="4">
    <location>
        <begin position="507"/>
        <end position="525"/>
    </location>
</feature>